<evidence type="ECO:0000259" key="8">
    <source>
        <dbReference type="PROSITE" id="PS51328"/>
    </source>
</evidence>
<dbReference type="AlphaFoldDB" id="A0AAV7YXX7"/>
<keyword evidence="5" id="KW-0472">Membrane</keyword>
<dbReference type="PANTHER" id="PTHR12223:SF28">
    <property type="entry name" value="LECTIN, MANNOSE BINDING 1 LIKE"/>
    <property type="match status" value="1"/>
</dbReference>
<dbReference type="GO" id="GO:0030134">
    <property type="term" value="C:COPII-coated ER to Golgi transport vesicle"/>
    <property type="evidence" value="ECO:0007669"/>
    <property type="project" value="TreeGrafter"/>
</dbReference>
<dbReference type="Gene3D" id="2.60.120.200">
    <property type="match status" value="1"/>
</dbReference>
<dbReference type="GO" id="GO:0000139">
    <property type="term" value="C:Golgi membrane"/>
    <property type="evidence" value="ECO:0007669"/>
    <property type="project" value="TreeGrafter"/>
</dbReference>
<dbReference type="PANTHER" id="PTHR12223">
    <property type="entry name" value="VESICULAR MANNOSE-BINDING LECTIN"/>
    <property type="match status" value="1"/>
</dbReference>
<evidence type="ECO:0000256" key="6">
    <source>
        <dbReference type="SAM" id="MobiDB-lite"/>
    </source>
</evidence>
<dbReference type="InterPro" id="IPR013320">
    <property type="entry name" value="ConA-like_dom_sf"/>
</dbReference>
<dbReference type="PROSITE" id="PS51328">
    <property type="entry name" value="L_LECTIN_LIKE"/>
    <property type="match status" value="1"/>
</dbReference>
<feature type="compositionally biased region" description="Basic and acidic residues" evidence="6">
    <location>
        <begin position="233"/>
        <end position="246"/>
    </location>
</feature>
<organism evidence="9 10">
    <name type="scientific">Anaeramoeba flamelloides</name>
    <dbReference type="NCBI Taxonomy" id="1746091"/>
    <lineage>
        <taxon>Eukaryota</taxon>
        <taxon>Metamonada</taxon>
        <taxon>Anaeramoebidae</taxon>
        <taxon>Anaeramoeba</taxon>
    </lineage>
</organism>
<dbReference type="GO" id="GO:0005789">
    <property type="term" value="C:endoplasmic reticulum membrane"/>
    <property type="evidence" value="ECO:0007669"/>
    <property type="project" value="TreeGrafter"/>
</dbReference>
<feature type="domain" description="L-type lectin-like" evidence="8">
    <location>
        <begin position="19"/>
        <end position="234"/>
    </location>
</feature>
<feature type="region of interest" description="Disordered" evidence="6">
    <location>
        <begin position="233"/>
        <end position="279"/>
    </location>
</feature>
<reference evidence="9" key="1">
    <citation type="submission" date="2022-08" db="EMBL/GenBank/DDBJ databases">
        <title>Novel sulphate-reducing endosymbionts in the free-living metamonad Anaeramoeba.</title>
        <authorList>
            <person name="Jerlstrom-Hultqvist J."/>
            <person name="Cepicka I."/>
            <person name="Gallot-Lavallee L."/>
            <person name="Salas-Leiva D."/>
            <person name="Curtis B.A."/>
            <person name="Zahonova K."/>
            <person name="Pipaliya S."/>
            <person name="Dacks J."/>
            <person name="Roger A.J."/>
        </authorList>
    </citation>
    <scope>NUCLEOTIDE SEQUENCE</scope>
    <source>
        <strain evidence="9">Busselton2</strain>
    </source>
</reference>
<name>A0AAV7YXX7_9EUKA</name>
<dbReference type="EMBL" id="JANTQA010000042">
    <property type="protein sequence ID" value="KAJ3434656.1"/>
    <property type="molecule type" value="Genomic_DNA"/>
</dbReference>
<feature type="compositionally biased region" description="Low complexity" evidence="6">
    <location>
        <begin position="248"/>
        <end position="279"/>
    </location>
</feature>
<dbReference type="GO" id="GO:0005537">
    <property type="term" value="F:D-mannose binding"/>
    <property type="evidence" value="ECO:0007669"/>
    <property type="project" value="TreeGrafter"/>
</dbReference>
<evidence type="ECO:0000256" key="5">
    <source>
        <dbReference type="ARBA" id="ARBA00023136"/>
    </source>
</evidence>
<feature type="signal peptide" evidence="7">
    <location>
        <begin position="1"/>
        <end position="19"/>
    </location>
</feature>
<feature type="chain" id="PRO_5043989647" evidence="7">
    <location>
        <begin position="20"/>
        <end position="655"/>
    </location>
</feature>
<evidence type="ECO:0000256" key="3">
    <source>
        <dbReference type="ARBA" id="ARBA00022729"/>
    </source>
</evidence>
<keyword evidence="4" id="KW-1133">Transmembrane helix</keyword>
<keyword evidence="3 7" id="KW-0732">Signal</keyword>
<sequence length="655" mass="75823">MKLFTTSLLIIILLVLVFGENNSPHDFTPPFSSMEFLNSYNTQGAAKLTKEWLILTTKKKNVQGSLWGKKNNQISNWEATLQFMIMGGTDKGGNGLAFWYTSDSMKQGDLFGSQNKFTGLGVFLRTNPNDGEGERIQIMIGDGKKEYDQSLDGANVISAECETKLRNKGLVKIRISYSKNELKVLYDLDKNNVWADCAKVSNINLPTGYHFGFSAETKEEIDNHRIRNFQVKDLDLSTNSETEKKQQQNKNNRNSNNNNNNNNNIRNSNNNNNNEKNNGNGQKIFGIDINLYQKLQIQYNQLLTHTESLSKKVDKFTEAHAQLYSIEKFLNNLQLFVKQNSHDIFILKRQIDTELTQYISDISKDHHEVDSSIAKFRRNVKELSTELNRSHKKTSGIADSIKDETYKLSEGVKQQGHSLGWLIIIVQMQNIQLTETIHKFMFLTNTTFPEALEIFNKSNCNLKQAIASYVLFTLRTHKNKCPKTNAEKSGKNLRKRLYNDFEMNCVSTRKEKQIKSITFDLLDSKIEDLPKQLSEIELKKILTSKRIVSWVARLNSFQQYNPNLIQNWPKGFQNKNAITINKKLFNLYCQFNPIRSSKNLQRSLVFFFQKKGWSNIAMFDREKMVFIPTEKSYLYKVPKTKKRIKIKKYLKKKDL</sequence>
<comment type="subcellular location">
    <subcellularLocation>
        <location evidence="1">Membrane</location>
        <topology evidence="1">Single-pass type I membrane protein</topology>
    </subcellularLocation>
</comment>
<dbReference type="InterPro" id="IPR051136">
    <property type="entry name" value="Intracellular_Lectin-GPT"/>
</dbReference>
<evidence type="ECO:0000256" key="7">
    <source>
        <dbReference type="SAM" id="SignalP"/>
    </source>
</evidence>
<evidence type="ECO:0000256" key="2">
    <source>
        <dbReference type="ARBA" id="ARBA00022692"/>
    </source>
</evidence>
<dbReference type="GO" id="GO:0006888">
    <property type="term" value="P:endoplasmic reticulum to Golgi vesicle-mediated transport"/>
    <property type="evidence" value="ECO:0007669"/>
    <property type="project" value="TreeGrafter"/>
</dbReference>
<gene>
    <name evidence="9" type="ORF">M0812_01775</name>
</gene>
<dbReference type="Proteomes" id="UP001146793">
    <property type="component" value="Unassembled WGS sequence"/>
</dbReference>
<proteinExistence type="predicted"/>
<dbReference type="GO" id="GO:0005793">
    <property type="term" value="C:endoplasmic reticulum-Golgi intermediate compartment"/>
    <property type="evidence" value="ECO:0007669"/>
    <property type="project" value="TreeGrafter"/>
</dbReference>
<protein>
    <submittedName>
        <fullName evidence="9">Vesicular mannose-binding lectin</fullName>
    </submittedName>
</protein>
<comment type="caution">
    <text evidence="9">The sequence shown here is derived from an EMBL/GenBank/DDBJ whole genome shotgun (WGS) entry which is preliminary data.</text>
</comment>
<dbReference type="SUPFAM" id="SSF49899">
    <property type="entry name" value="Concanavalin A-like lectins/glucanases"/>
    <property type="match status" value="1"/>
</dbReference>
<keyword evidence="2" id="KW-0812">Transmembrane</keyword>
<evidence type="ECO:0000313" key="9">
    <source>
        <dbReference type="EMBL" id="KAJ3434656.1"/>
    </source>
</evidence>
<evidence type="ECO:0000256" key="4">
    <source>
        <dbReference type="ARBA" id="ARBA00022989"/>
    </source>
</evidence>
<evidence type="ECO:0000313" key="10">
    <source>
        <dbReference type="Proteomes" id="UP001146793"/>
    </source>
</evidence>
<accession>A0AAV7YXX7</accession>
<dbReference type="Pfam" id="PF03388">
    <property type="entry name" value="Lectin_leg-like"/>
    <property type="match status" value="1"/>
</dbReference>
<evidence type="ECO:0000256" key="1">
    <source>
        <dbReference type="ARBA" id="ARBA00004479"/>
    </source>
</evidence>
<dbReference type="InterPro" id="IPR005052">
    <property type="entry name" value="Lectin_leg"/>
</dbReference>